<proteinExistence type="predicted"/>
<dbReference type="InterPro" id="IPR000683">
    <property type="entry name" value="Gfo/Idh/MocA-like_OxRdtase_N"/>
</dbReference>
<dbReference type="SUPFAM" id="SSF55347">
    <property type="entry name" value="Glyceraldehyde-3-phosphate dehydrogenase-like, C-terminal domain"/>
    <property type="match status" value="1"/>
</dbReference>
<dbReference type="Proteomes" id="UP000075806">
    <property type="component" value="Unassembled WGS sequence"/>
</dbReference>
<dbReference type="Gene3D" id="3.30.360.10">
    <property type="entry name" value="Dihydrodipicolinate Reductase, domain 2"/>
    <property type="match status" value="1"/>
</dbReference>
<evidence type="ECO:0000313" key="6">
    <source>
        <dbReference type="Proteomes" id="UP000075806"/>
    </source>
</evidence>
<dbReference type="AlphaFoldDB" id="A0A161Q6J7"/>
<dbReference type="Pfam" id="PF01408">
    <property type="entry name" value="GFO_IDH_MocA"/>
    <property type="match status" value="1"/>
</dbReference>
<accession>A0A161Q6J7</accession>
<dbReference type="GO" id="GO:0016491">
    <property type="term" value="F:oxidoreductase activity"/>
    <property type="evidence" value="ECO:0007669"/>
    <property type="project" value="UniProtKB-KW"/>
</dbReference>
<gene>
    <name evidence="5" type="ORF">AZF04_04115</name>
</gene>
<evidence type="ECO:0000313" key="5">
    <source>
        <dbReference type="EMBL" id="KYG31968.1"/>
    </source>
</evidence>
<protein>
    <submittedName>
        <fullName evidence="5">Oxidoreductase</fullName>
    </submittedName>
</protein>
<keyword evidence="1" id="KW-0560">Oxidoreductase</keyword>
<organism evidence="5 6">
    <name type="scientific">Alkalihalobacillus trypoxylicola</name>
    <dbReference type="NCBI Taxonomy" id="519424"/>
    <lineage>
        <taxon>Bacteria</taxon>
        <taxon>Bacillati</taxon>
        <taxon>Bacillota</taxon>
        <taxon>Bacilli</taxon>
        <taxon>Bacillales</taxon>
        <taxon>Bacillaceae</taxon>
        <taxon>Alkalihalobacillus</taxon>
    </lineage>
</organism>
<feature type="domain" description="GFO/IDH/MocA-like oxidoreductase" evidence="4">
    <location>
        <begin position="130"/>
        <end position="265"/>
    </location>
</feature>
<name>A0A161Q6J7_9BACI</name>
<feature type="domain" description="Gfo/Idh/MocA-like oxidoreductase N-terminal" evidence="3">
    <location>
        <begin position="4"/>
        <end position="119"/>
    </location>
</feature>
<dbReference type="InterPro" id="IPR036291">
    <property type="entry name" value="NAD(P)-bd_dom_sf"/>
</dbReference>
<evidence type="ECO:0000259" key="3">
    <source>
        <dbReference type="Pfam" id="PF01408"/>
    </source>
</evidence>
<sequence length="364" mass="39571">MNKLKVGLIGCGNISEIYLKNGRDRLEYVEIVACSDIDMNRAKEKAEAHGIEALTVDELLTAPHIDMILNLTIPAVHAEVSLRALEAGKHVYLEKPLAIDIEDAKKVIDYAEERGLVVGCAPDTFLGGGIQTCKEIIDSGLIGQPVAATAFMISHGPESWHPNPEFFYQNGAGPLFDMGPYYITTLIQLIGSIKRVTSSAQISFPEREVLSEPNRGQKISVSTPTHVAGVLDFENGAVASMIMTFDVWGTNLPNIEIYGTLGNIRVPDPNTFGGKVLVRKAADSEWSEVPLTHGNTSNARGIGMNDVAQAILEKREPRASAKLAYHALEVMTGLLESSKKGEHYQVKSHCPSPQPMPSLEESQK</sequence>
<dbReference type="EMBL" id="LTAO01000012">
    <property type="protein sequence ID" value="KYG31968.1"/>
    <property type="molecule type" value="Genomic_DNA"/>
</dbReference>
<feature type="region of interest" description="Disordered" evidence="2">
    <location>
        <begin position="340"/>
        <end position="364"/>
    </location>
</feature>
<dbReference type="SUPFAM" id="SSF51735">
    <property type="entry name" value="NAD(P)-binding Rossmann-fold domains"/>
    <property type="match status" value="1"/>
</dbReference>
<dbReference type="RefSeq" id="WP_061948321.1">
    <property type="nucleotide sequence ID" value="NZ_LTAO01000012.1"/>
</dbReference>
<comment type="caution">
    <text evidence="5">The sequence shown here is derived from an EMBL/GenBank/DDBJ whole genome shotgun (WGS) entry which is preliminary data.</text>
</comment>
<dbReference type="InterPro" id="IPR055170">
    <property type="entry name" value="GFO_IDH_MocA-like_dom"/>
</dbReference>
<evidence type="ECO:0000256" key="1">
    <source>
        <dbReference type="ARBA" id="ARBA00023002"/>
    </source>
</evidence>
<dbReference type="Pfam" id="PF22725">
    <property type="entry name" value="GFO_IDH_MocA_C3"/>
    <property type="match status" value="1"/>
</dbReference>
<dbReference type="PANTHER" id="PTHR43818:SF11">
    <property type="entry name" value="BCDNA.GH03377"/>
    <property type="match status" value="1"/>
</dbReference>
<dbReference type="GO" id="GO:0000166">
    <property type="term" value="F:nucleotide binding"/>
    <property type="evidence" value="ECO:0007669"/>
    <property type="project" value="InterPro"/>
</dbReference>
<dbReference type="InterPro" id="IPR050463">
    <property type="entry name" value="Gfo/Idh/MocA_oxidrdct_glycsds"/>
</dbReference>
<dbReference type="OrthoDB" id="9815825at2"/>
<dbReference type="PANTHER" id="PTHR43818">
    <property type="entry name" value="BCDNA.GH03377"/>
    <property type="match status" value="1"/>
</dbReference>
<keyword evidence="6" id="KW-1185">Reference proteome</keyword>
<evidence type="ECO:0000256" key="2">
    <source>
        <dbReference type="SAM" id="MobiDB-lite"/>
    </source>
</evidence>
<dbReference type="STRING" id="519424.AZF04_04115"/>
<reference evidence="5" key="1">
    <citation type="submission" date="2016-02" db="EMBL/GenBank/DDBJ databases">
        <title>Genome sequence of Bacillus trypoxylicola KCTC 13244(T).</title>
        <authorList>
            <person name="Jeong H."/>
            <person name="Park S.-H."/>
            <person name="Choi S.-K."/>
        </authorList>
    </citation>
    <scope>NUCLEOTIDE SEQUENCE [LARGE SCALE GENOMIC DNA]</scope>
    <source>
        <strain evidence="5">KCTC 13244</strain>
    </source>
</reference>
<evidence type="ECO:0000259" key="4">
    <source>
        <dbReference type="Pfam" id="PF22725"/>
    </source>
</evidence>
<dbReference type="Gene3D" id="3.40.50.720">
    <property type="entry name" value="NAD(P)-binding Rossmann-like Domain"/>
    <property type="match status" value="1"/>
</dbReference>